<feature type="chain" id="PRO_5046945921" evidence="1">
    <location>
        <begin position="28"/>
        <end position="142"/>
    </location>
</feature>
<comment type="caution">
    <text evidence="2">The sequence shown here is derived from an EMBL/GenBank/DDBJ whole genome shotgun (WGS) entry which is preliminary data.</text>
</comment>
<accession>A0ABU8TG73</accession>
<organism evidence="2 3">
    <name type="scientific">Roseibium algae</name>
    <dbReference type="NCBI Taxonomy" id="3123038"/>
    <lineage>
        <taxon>Bacteria</taxon>
        <taxon>Pseudomonadati</taxon>
        <taxon>Pseudomonadota</taxon>
        <taxon>Alphaproteobacteria</taxon>
        <taxon>Hyphomicrobiales</taxon>
        <taxon>Stappiaceae</taxon>
        <taxon>Roseibium</taxon>
    </lineage>
</organism>
<evidence type="ECO:0000313" key="3">
    <source>
        <dbReference type="Proteomes" id="UP001385499"/>
    </source>
</evidence>
<keyword evidence="1" id="KW-0732">Signal</keyword>
<evidence type="ECO:0000256" key="1">
    <source>
        <dbReference type="SAM" id="SignalP"/>
    </source>
</evidence>
<feature type="signal peptide" evidence="1">
    <location>
        <begin position="1"/>
        <end position="27"/>
    </location>
</feature>
<sequence>MTQFRIANFAISALFLSAAFLIGPVSASETNDSRLPACTSGSVQSAVSGALARAEAYYAVHRTVTGIDDIREINGRDDGVSPLARRFCTGTATLTDGTQQTVHYKLVEHAGFVGVSWKVDACISSLDEWHIYGAHCSTTMPR</sequence>
<dbReference type="RefSeq" id="WP_340272123.1">
    <property type="nucleotide sequence ID" value="NZ_JBAKIA010000001.1"/>
</dbReference>
<proteinExistence type="predicted"/>
<reference evidence="2 3" key="1">
    <citation type="submission" date="2024-02" db="EMBL/GenBank/DDBJ databases">
        <title>Roseibium algae sp. nov., isolated from marine alga (Grateloupia sp.), showing potential in myo-inositol conversion.</title>
        <authorList>
            <person name="Wang Y."/>
        </authorList>
    </citation>
    <scope>NUCLEOTIDE SEQUENCE [LARGE SCALE GENOMIC DNA]</scope>
    <source>
        <strain evidence="2 3">H3510</strain>
    </source>
</reference>
<dbReference type="EMBL" id="JBAKIA010000001">
    <property type="protein sequence ID" value="MEJ8472650.1"/>
    <property type="molecule type" value="Genomic_DNA"/>
</dbReference>
<gene>
    <name evidence="2" type="ORF">V6575_00995</name>
</gene>
<protein>
    <submittedName>
        <fullName evidence="2">Cytoplasmic protein</fullName>
    </submittedName>
</protein>
<dbReference type="Proteomes" id="UP001385499">
    <property type="component" value="Unassembled WGS sequence"/>
</dbReference>
<name>A0ABU8TG73_9HYPH</name>
<keyword evidence="3" id="KW-1185">Reference proteome</keyword>
<evidence type="ECO:0000313" key="2">
    <source>
        <dbReference type="EMBL" id="MEJ8472650.1"/>
    </source>
</evidence>